<gene>
    <name evidence="9" type="ORF">LY89DRAFT_580372</name>
</gene>
<evidence type="ECO:0000256" key="2">
    <source>
        <dbReference type="ARBA" id="ARBA00022679"/>
    </source>
</evidence>
<dbReference type="Pfam" id="PF01715">
    <property type="entry name" value="IPPT"/>
    <property type="match status" value="1"/>
</dbReference>
<keyword evidence="5 6" id="KW-0819">tRNA processing</keyword>
<evidence type="ECO:0000256" key="4">
    <source>
        <dbReference type="ARBA" id="ARBA00022840"/>
    </source>
</evidence>
<dbReference type="FunCoup" id="A0A194XIG0">
    <property type="interactions" value="1027"/>
</dbReference>
<dbReference type="EC" id="2.5.1.75" evidence="5 6"/>
<dbReference type="SUPFAM" id="SSF52540">
    <property type="entry name" value="P-loop containing nucleoside triphosphate hydrolases"/>
    <property type="match status" value="2"/>
</dbReference>
<dbReference type="PIRSF" id="PIRSF039110">
    <property type="entry name" value="IPP_transferase"/>
    <property type="match status" value="1"/>
</dbReference>
<dbReference type="Gene3D" id="3.30.160.60">
    <property type="entry name" value="Classic Zinc Finger"/>
    <property type="match status" value="1"/>
</dbReference>
<dbReference type="GO" id="GO:0006400">
    <property type="term" value="P:tRNA modification"/>
    <property type="evidence" value="ECO:0007669"/>
    <property type="project" value="TreeGrafter"/>
</dbReference>
<evidence type="ECO:0000256" key="1">
    <source>
        <dbReference type="ARBA" id="ARBA00005842"/>
    </source>
</evidence>
<dbReference type="Proteomes" id="UP000070700">
    <property type="component" value="Unassembled WGS sequence"/>
</dbReference>
<dbReference type="GeneID" id="28818780"/>
<evidence type="ECO:0000256" key="3">
    <source>
        <dbReference type="ARBA" id="ARBA00022741"/>
    </source>
</evidence>
<evidence type="ECO:0000256" key="5">
    <source>
        <dbReference type="PIRNR" id="PIRNR039110"/>
    </source>
</evidence>
<dbReference type="InterPro" id="IPR018022">
    <property type="entry name" value="IPT"/>
</dbReference>
<keyword evidence="3 5" id="KW-0547">Nucleotide-binding</keyword>
<evidence type="ECO:0000256" key="6">
    <source>
        <dbReference type="RuleBase" id="RU003783"/>
    </source>
</evidence>
<feature type="region of interest" description="Disordered" evidence="8">
    <location>
        <begin position="405"/>
        <end position="434"/>
    </location>
</feature>
<dbReference type="OrthoDB" id="775260at2759"/>
<dbReference type="InterPro" id="IPR027417">
    <property type="entry name" value="P-loop_NTPase"/>
</dbReference>
<dbReference type="InterPro" id="IPR036236">
    <property type="entry name" value="Znf_C2H2_sf"/>
</dbReference>
<evidence type="ECO:0000256" key="7">
    <source>
        <dbReference type="RuleBase" id="RU003785"/>
    </source>
</evidence>
<evidence type="ECO:0000313" key="10">
    <source>
        <dbReference type="Proteomes" id="UP000070700"/>
    </source>
</evidence>
<protein>
    <recommendedName>
        <fullName evidence="5 6">tRNA dimethylallyltransferase</fullName>
        <ecNumber evidence="5 6">2.5.1.75</ecNumber>
    </recommendedName>
</protein>
<dbReference type="NCBIfam" id="TIGR00174">
    <property type="entry name" value="miaA"/>
    <property type="match status" value="1"/>
</dbReference>
<dbReference type="STRING" id="149040.A0A194XIG0"/>
<keyword evidence="4 5" id="KW-0067">ATP-binding</keyword>
<feature type="compositionally biased region" description="Basic residues" evidence="8">
    <location>
        <begin position="405"/>
        <end position="416"/>
    </location>
</feature>
<dbReference type="KEGG" id="psco:LY89DRAFT_580372"/>
<comment type="catalytic activity">
    <reaction evidence="5 6">
        <text>adenosine(37) in tRNA + dimethylallyl diphosphate = N(6)-dimethylallyladenosine(37) in tRNA + diphosphate</text>
        <dbReference type="Rhea" id="RHEA:26482"/>
        <dbReference type="Rhea" id="RHEA-COMP:10162"/>
        <dbReference type="Rhea" id="RHEA-COMP:10375"/>
        <dbReference type="ChEBI" id="CHEBI:33019"/>
        <dbReference type="ChEBI" id="CHEBI:57623"/>
        <dbReference type="ChEBI" id="CHEBI:74411"/>
        <dbReference type="ChEBI" id="CHEBI:74415"/>
        <dbReference type="EC" id="2.5.1.75"/>
    </reaction>
</comment>
<dbReference type="GO" id="GO:0005739">
    <property type="term" value="C:mitochondrion"/>
    <property type="evidence" value="ECO:0007669"/>
    <property type="project" value="TreeGrafter"/>
</dbReference>
<accession>A0A194XIG0</accession>
<comment type="similarity">
    <text evidence="1 5 7">Belongs to the IPP transferase family.</text>
</comment>
<dbReference type="InterPro" id="IPR030666">
    <property type="entry name" value="IPP_transferase_euk"/>
</dbReference>
<dbReference type="AlphaFoldDB" id="A0A194XIG0"/>
<organism evidence="9 10">
    <name type="scientific">Mollisia scopiformis</name>
    <name type="common">Conifer needle endophyte fungus</name>
    <name type="synonym">Phialocephala scopiformis</name>
    <dbReference type="NCBI Taxonomy" id="149040"/>
    <lineage>
        <taxon>Eukaryota</taxon>
        <taxon>Fungi</taxon>
        <taxon>Dikarya</taxon>
        <taxon>Ascomycota</taxon>
        <taxon>Pezizomycotina</taxon>
        <taxon>Leotiomycetes</taxon>
        <taxon>Helotiales</taxon>
        <taxon>Mollisiaceae</taxon>
        <taxon>Mollisia</taxon>
    </lineage>
</organism>
<evidence type="ECO:0000256" key="8">
    <source>
        <dbReference type="SAM" id="MobiDB-lite"/>
    </source>
</evidence>
<evidence type="ECO:0000313" key="9">
    <source>
        <dbReference type="EMBL" id="KUJ20015.1"/>
    </source>
</evidence>
<name>A0A194XIG0_MOLSC</name>
<dbReference type="Gene3D" id="3.40.50.300">
    <property type="entry name" value="P-loop containing nucleotide triphosphate hydrolases"/>
    <property type="match status" value="1"/>
</dbReference>
<sequence>MTPKPPLLIILGATGTGKSQLAINLALRFNGEIINGDAMQMYHGLPIVTNKVTPSEALGIPHHLLSEIPLDAEPWRVGRFRKEASKVIAEIRSRGKIPVVVGGTHYYTQSLLFSDGLVAGDEAGEEEMGVEEIRERWPILEAETGEMLEWLREVDPGMAERWHPRDRRKIRRSLEIFLMTGRKASDIYAEQVARKTETDLSSTLLFWVHADSNVLKKRLDGRVDKMLENGMLDEVKSLDTFLHNQERPIDRTRGIWVSIGWKEFEPYLTALKSGTATEEELRTAFDLSIEQTKAATRQYAKRQTRWIRLKLLPALTEEDALKQLYVLDGTDISQWDENVSEKAAEITEKWLKGEEMPAPEEVCAAAKEILGEVGEVRSEWPRRECGMCGVTAVTEVQWVTHLKSRKHRGASKRVAKKERGSDFNISKSEVEDTP</sequence>
<reference evidence="9 10" key="1">
    <citation type="submission" date="2015-10" db="EMBL/GenBank/DDBJ databases">
        <title>Full genome of DAOMC 229536 Phialocephala scopiformis, a fungal endophyte of spruce producing the potent anti-insectan compound rugulosin.</title>
        <authorList>
            <consortium name="DOE Joint Genome Institute"/>
            <person name="Walker A.K."/>
            <person name="Frasz S.L."/>
            <person name="Seifert K.A."/>
            <person name="Miller J.D."/>
            <person name="Mondo S.J."/>
            <person name="Labutti K."/>
            <person name="Lipzen A."/>
            <person name="Dockter R."/>
            <person name="Kennedy M."/>
            <person name="Grigoriev I.V."/>
            <person name="Spatafora J.W."/>
        </authorList>
    </citation>
    <scope>NUCLEOTIDE SEQUENCE [LARGE SCALE GENOMIC DNA]</scope>
    <source>
        <strain evidence="9 10">CBS 120377</strain>
    </source>
</reference>
<proteinExistence type="inferred from homology"/>
<dbReference type="SUPFAM" id="SSF57667">
    <property type="entry name" value="beta-beta-alpha zinc fingers"/>
    <property type="match status" value="1"/>
</dbReference>
<keyword evidence="2 5" id="KW-0808">Transferase</keyword>
<dbReference type="InterPro" id="IPR039657">
    <property type="entry name" value="Dimethylallyltransferase"/>
</dbReference>
<comment type="function">
    <text evidence="5">Catalyzes the transfer of a dimethylallyl group onto the adenine at position 37.</text>
</comment>
<dbReference type="HAMAP" id="MF_00185">
    <property type="entry name" value="IPP_trans"/>
    <property type="match status" value="1"/>
</dbReference>
<dbReference type="GO" id="GO:0005524">
    <property type="term" value="F:ATP binding"/>
    <property type="evidence" value="ECO:0007669"/>
    <property type="project" value="UniProtKB-UniRule"/>
</dbReference>
<dbReference type="PANTHER" id="PTHR11088:SF89">
    <property type="entry name" value="TRNA DIMETHYLALLYLTRANSFERASE"/>
    <property type="match status" value="1"/>
</dbReference>
<dbReference type="EMBL" id="KQ947410">
    <property type="protein sequence ID" value="KUJ20015.1"/>
    <property type="molecule type" value="Genomic_DNA"/>
</dbReference>
<keyword evidence="5" id="KW-0963">Cytoplasm</keyword>
<dbReference type="InParanoid" id="A0A194XIG0"/>
<dbReference type="PANTHER" id="PTHR11088">
    <property type="entry name" value="TRNA DIMETHYLALLYLTRANSFERASE"/>
    <property type="match status" value="1"/>
</dbReference>
<dbReference type="Gene3D" id="1.10.20.140">
    <property type="match status" value="1"/>
</dbReference>
<dbReference type="RefSeq" id="XP_018074370.1">
    <property type="nucleotide sequence ID" value="XM_018209054.1"/>
</dbReference>
<keyword evidence="10" id="KW-1185">Reference proteome</keyword>
<dbReference type="GO" id="GO:0052381">
    <property type="term" value="F:tRNA dimethylallyltransferase activity"/>
    <property type="evidence" value="ECO:0007669"/>
    <property type="project" value="UniProtKB-UniRule"/>
</dbReference>